<feature type="domain" description="Major facilitator superfamily (MFS) profile" evidence="9">
    <location>
        <begin position="1"/>
        <end position="391"/>
    </location>
</feature>
<feature type="transmembrane region" description="Helical" evidence="8">
    <location>
        <begin position="75"/>
        <end position="94"/>
    </location>
</feature>
<dbReference type="Pfam" id="PF07690">
    <property type="entry name" value="MFS_1"/>
    <property type="match status" value="1"/>
</dbReference>
<evidence type="ECO:0000256" key="3">
    <source>
        <dbReference type="ARBA" id="ARBA00022448"/>
    </source>
</evidence>
<dbReference type="InterPro" id="IPR036259">
    <property type="entry name" value="MFS_trans_sf"/>
</dbReference>
<dbReference type="InterPro" id="IPR004812">
    <property type="entry name" value="Efflux_drug-R_Bcr/CmlA"/>
</dbReference>
<evidence type="ECO:0000256" key="7">
    <source>
        <dbReference type="ARBA" id="ARBA00023136"/>
    </source>
</evidence>
<dbReference type="NCBIfam" id="TIGR00710">
    <property type="entry name" value="efflux_Bcr_CflA"/>
    <property type="match status" value="1"/>
</dbReference>
<feature type="transmembrane region" description="Helical" evidence="8">
    <location>
        <begin position="133"/>
        <end position="151"/>
    </location>
</feature>
<dbReference type="Proteomes" id="UP000263993">
    <property type="component" value="Unassembled WGS sequence"/>
</dbReference>
<feature type="transmembrane region" description="Helical" evidence="8">
    <location>
        <begin position="45"/>
        <end position="63"/>
    </location>
</feature>
<dbReference type="PROSITE" id="PS50850">
    <property type="entry name" value="MFS"/>
    <property type="match status" value="1"/>
</dbReference>
<feature type="transmembrane region" description="Helical" evidence="8">
    <location>
        <begin position="163"/>
        <end position="183"/>
    </location>
</feature>
<evidence type="ECO:0000313" key="11">
    <source>
        <dbReference type="Proteomes" id="UP000263993"/>
    </source>
</evidence>
<organism evidence="10 11">
    <name type="scientific">Undibacter mobilis</name>
    <dbReference type="NCBI Taxonomy" id="2292256"/>
    <lineage>
        <taxon>Bacteria</taxon>
        <taxon>Pseudomonadati</taxon>
        <taxon>Pseudomonadota</taxon>
        <taxon>Alphaproteobacteria</taxon>
        <taxon>Hyphomicrobiales</taxon>
        <taxon>Nitrobacteraceae</taxon>
        <taxon>Undibacter</taxon>
    </lineage>
</organism>
<keyword evidence="7 8" id="KW-0472">Membrane</keyword>
<evidence type="ECO:0000256" key="5">
    <source>
        <dbReference type="ARBA" id="ARBA00022692"/>
    </source>
</evidence>
<proteinExistence type="inferred from homology"/>
<dbReference type="InterPro" id="IPR011701">
    <property type="entry name" value="MFS"/>
</dbReference>
<dbReference type="AlphaFoldDB" id="A0A371B8J8"/>
<feature type="transmembrane region" description="Helical" evidence="8">
    <location>
        <begin position="100"/>
        <end position="121"/>
    </location>
</feature>
<evidence type="ECO:0000256" key="6">
    <source>
        <dbReference type="ARBA" id="ARBA00022989"/>
    </source>
</evidence>
<feature type="transmembrane region" description="Helical" evidence="8">
    <location>
        <begin position="274"/>
        <end position="300"/>
    </location>
</feature>
<keyword evidence="8" id="KW-0997">Cell inner membrane</keyword>
<keyword evidence="4" id="KW-1003">Cell membrane</keyword>
<dbReference type="GO" id="GO:0005886">
    <property type="term" value="C:plasma membrane"/>
    <property type="evidence" value="ECO:0007669"/>
    <property type="project" value="UniProtKB-SubCell"/>
</dbReference>
<dbReference type="Gene3D" id="1.20.1720.10">
    <property type="entry name" value="Multidrug resistance protein D"/>
    <property type="match status" value="1"/>
</dbReference>
<accession>A0A371B8J8</accession>
<feature type="transmembrane region" description="Helical" evidence="8">
    <location>
        <begin position="344"/>
        <end position="364"/>
    </location>
</feature>
<keyword evidence="6 8" id="KW-1133">Transmembrane helix</keyword>
<comment type="similarity">
    <text evidence="2 8">Belongs to the major facilitator superfamily. Bcr/CmlA family.</text>
</comment>
<evidence type="ECO:0000256" key="8">
    <source>
        <dbReference type="RuleBase" id="RU365088"/>
    </source>
</evidence>
<dbReference type="PANTHER" id="PTHR23502">
    <property type="entry name" value="MAJOR FACILITATOR SUPERFAMILY"/>
    <property type="match status" value="1"/>
</dbReference>
<dbReference type="EMBL" id="QRGO01000001">
    <property type="protein sequence ID" value="RDV03890.1"/>
    <property type="molecule type" value="Genomic_DNA"/>
</dbReference>
<feature type="transmembrane region" description="Helical" evidence="8">
    <location>
        <begin position="244"/>
        <end position="262"/>
    </location>
</feature>
<reference evidence="11" key="1">
    <citation type="submission" date="2018-08" db="EMBL/GenBank/DDBJ databases">
        <authorList>
            <person name="Kim S.-J."/>
            <person name="Jung G.-Y."/>
        </authorList>
    </citation>
    <scope>NUCLEOTIDE SEQUENCE [LARGE SCALE GENOMIC DNA]</scope>
    <source>
        <strain evidence="11">GY_H</strain>
    </source>
</reference>
<dbReference type="CDD" id="cd17320">
    <property type="entry name" value="MFS_MdfA_MDR_like"/>
    <property type="match status" value="1"/>
</dbReference>
<evidence type="ECO:0000259" key="9">
    <source>
        <dbReference type="PROSITE" id="PS50850"/>
    </source>
</evidence>
<feature type="transmembrane region" description="Helical" evidence="8">
    <location>
        <begin position="370"/>
        <end position="389"/>
    </location>
</feature>
<comment type="caution">
    <text evidence="10">The sequence shown here is derived from an EMBL/GenBank/DDBJ whole genome shotgun (WGS) entry which is preliminary data.</text>
</comment>
<keyword evidence="5 8" id="KW-0812">Transmembrane</keyword>
<evidence type="ECO:0000256" key="4">
    <source>
        <dbReference type="ARBA" id="ARBA00022475"/>
    </source>
</evidence>
<keyword evidence="11" id="KW-1185">Reference proteome</keyword>
<protein>
    <recommendedName>
        <fullName evidence="8">Bcr/CflA family efflux transporter</fullName>
    </recommendedName>
</protein>
<dbReference type="OrthoDB" id="9800416at2"/>
<name>A0A371B8J8_9BRAD</name>
<gene>
    <name evidence="10" type="ORF">DXH78_04380</name>
</gene>
<feature type="transmembrane region" description="Helical" evidence="8">
    <location>
        <begin position="213"/>
        <end position="238"/>
    </location>
</feature>
<dbReference type="GO" id="GO:0042910">
    <property type="term" value="F:xenobiotic transmembrane transporter activity"/>
    <property type="evidence" value="ECO:0007669"/>
    <property type="project" value="InterPro"/>
</dbReference>
<comment type="subcellular location">
    <subcellularLocation>
        <location evidence="8">Cell inner membrane</location>
        <topology evidence="8">Multi-pass membrane protein</topology>
    </subcellularLocation>
    <subcellularLocation>
        <location evidence="1">Cell membrane</location>
        <topology evidence="1">Multi-pass membrane protein</topology>
    </subcellularLocation>
</comment>
<dbReference type="GO" id="GO:1990961">
    <property type="term" value="P:xenobiotic detoxification by transmembrane export across the plasma membrane"/>
    <property type="evidence" value="ECO:0007669"/>
    <property type="project" value="InterPro"/>
</dbReference>
<dbReference type="SUPFAM" id="SSF103473">
    <property type="entry name" value="MFS general substrate transporter"/>
    <property type="match status" value="1"/>
</dbReference>
<evidence type="ECO:0000313" key="10">
    <source>
        <dbReference type="EMBL" id="RDV03890.1"/>
    </source>
</evidence>
<keyword evidence="3 8" id="KW-0813">Transport</keyword>
<evidence type="ECO:0000256" key="2">
    <source>
        <dbReference type="ARBA" id="ARBA00006236"/>
    </source>
</evidence>
<dbReference type="InterPro" id="IPR020846">
    <property type="entry name" value="MFS_dom"/>
</dbReference>
<feature type="transmembrane region" description="Helical" evidence="8">
    <location>
        <begin position="312"/>
        <end position="332"/>
    </location>
</feature>
<dbReference type="PANTHER" id="PTHR23502:SF132">
    <property type="entry name" value="POLYAMINE TRANSPORTER 2-RELATED"/>
    <property type="match status" value="1"/>
</dbReference>
<comment type="caution">
    <text evidence="8">Lacks conserved residue(s) required for the propagation of feature annotation.</text>
</comment>
<dbReference type="RefSeq" id="WP_115515916.1">
    <property type="nucleotide sequence ID" value="NZ_QRGO01000001.1"/>
</dbReference>
<evidence type="ECO:0000256" key="1">
    <source>
        <dbReference type="ARBA" id="ARBA00004651"/>
    </source>
</evidence>
<sequence>MLVPGTFALTLLLAALAASGPLSTDFYLPSMPEIAAQLHASPSEVQFTISLFLFGFAAGQIAYGPFSDRHGRKPVLLMSMGIFLVATVLCVMSTSIEMLIGARVLQAFGGAGGVVLSRAVVRDLYSGRQAAREMSIISSVMALAPVLAPMFGGMVQAASGWRGVFTVLGLIGATVAIATYFWLPETLKERATERVSVASIWQSYRIIFRNRAYCAYLAMCTATYSGLLAWLAGSAFLLQNVYRLTAFEFGFVFALGSAGYLIGSNIGARVVVRLGIDTVIGIGAVLATVGGGAFFASLYIGFSSSLAVVLPMTAYLAGLGMVLPQAIAGAMTPFPERAGAASSLFGFIQQTVAALWASLVGLLLDRGAMPLAAAVAIMGVATLVIWIATRGIRKSHAAIHDV</sequence>